<dbReference type="SUPFAM" id="SSF57959">
    <property type="entry name" value="Leucine zipper domain"/>
    <property type="match status" value="1"/>
</dbReference>
<dbReference type="PANTHER" id="PTHR13044:SF43">
    <property type="match status" value="1"/>
</dbReference>
<comment type="similarity">
    <text evidence="2">Belongs to the bZIP family.</text>
</comment>
<feature type="region of interest" description="Disordered" evidence="7">
    <location>
        <begin position="38"/>
        <end position="58"/>
    </location>
</feature>
<dbReference type="Gene3D" id="1.20.5.170">
    <property type="match status" value="1"/>
</dbReference>
<feature type="domain" description="BZIP" evidence="8">
    <location>
        <begin position="388"/>
        <end position="451"/>
    </location>
</feature>
<name>A0A9J7Y5V3_CYPCA</name>
<keyword evidence="10" id="KW-1185">Reference proteome</keyword>
<dbReference type="GO" id="GO:0000977">
    <property type="term" value="F:RNA polymerase II transcription regulatory region sequence-specific DNA binding"/>
    <property type="evidence" value="ECO:0007669"/>
    <property type="project" value="TreeGrafter"/>
</dbReference>
<evidence type="ECO:0000256" key="5">
    <source>
        <dbReference type="ARBA" id="ARBA00023163"/>
    </source>
</evidence>
<feature type="region of interest" description="Disordered" evidence="7">
    <location>
        <begin position="383"/>
        <end position="413"/>
    </location>
</feature>
<evidence type="ECO:0000259" key="8">
    <source>
        <dbReference type="PROSITE" id="PS50217"/>
    </source>
</evidence>
<dbReference type="PROSITE" id="PS00036">
    <property type="entry name" value="BZIP_BASIC"/>
    <property type="match status" value="1"/>
</dbReference>
<dbReference type="InterPro" id="IPR046347">
    <property type="entry name" value="bZIP_sf"/>
</dbReference>
<dbReference type="CDD" id="cd14692">
    <property type="entry name" value="bZIP_ATF4"/>
    <property type="match status" value="1"/>
</dbReference>
<dbReference type="Pfam" id="PF00170">
    <property type="entry name" value="bZIP_1"/>
    <property type="match status" value="1"/>
</dbReference>
<dbReference type="GeneTree" id="ENSGT00530000063801"/>
<protein>
    <submittedName>
        <fullName evidence="9">Activating transcription factor 5b</fullName>
    </submittedName>
</protein>
<organism evidence="9 10">
    <name type="scientific">Cyprinus carpio carpio</name>
    <dbReference type="NCBI Taxonomy" id="630221"/>
    <lineage>
        <taxon>Eukaryota</taxon>
        <taxon>Metazoa</taxon>
        <taxon>Chordata</taxon>
        <taxon>Craniata</taxon>
        <taxon>Vertebrata</taxon>
        <taxon>Euteleostomi</taxon>
        <taxon>Actinopterygii</taxon>
        <taxon>Neopterygii</taxon>
        <taxon>Teleostei</taxon>
        <taxon>Ostariophysi</taxon>
        <taxon>Cypriniformes</taxon>
        <taxon>Cyprinidae</taxon>
        <taxon>Cyprininae</taxon>
        <taxon>Cyprinus</taxon>
    </lineage>
</organism>
<evidence type="ECO:0000313" key="9">
    <source>
        <dbReference type="Ensembl" id="ENSCCRP00000115399.1"/>
    </source>
</evidence>
<dbReference type="GO" id="GO:0001228">
    <property type="term" value="F:DNA-binding transcription activator activity, RNA polymerase II-specific"/>
    <property type="evidence" value="ECO:0007669"/>
    <property type="project" value="TreeGrafter"/>
</dbReference>
<dbReference type="PANTHER" id="PTHR13044">
    <property type="entry name" value="ACTIVATING TRANSCRIPTION FACTOR ATF 4/5"/>
    <property type="match status" value="1"/>
</dbReference>
<dbReference type="Ensembl" id="ENSCCRT00000186885.1">
    <property type="protein sequence ID" value="ENSCCRP00000115399.1"/>
    <property type="gene ID" value="ENSCCRG00000007510.2"/>
</dbReference>
<dbReference type="GO" id="GO:0042981">
    <property type="term" value="P:regulation of apoptotic process"/>
    <property type="evidence" value="ECO:0007669"/>
    <property type="project" value="UniProtKB-ARBA"/>
</dbReference>
<dbReference type="Proteomes" id="UP001108240">
    <property type="component" value="Unplaced"/>
</dbReference>
<evidence type="ECO:0000256" key="7">
    <source>
        <dbReference type="SAM" id="MobiDB-lite"/>
    </source>
</evidence>
<keyword evidence="5" id="KW-0804">Transcription</keyword>
<dbReference type="SMART" id="SM00338">
    <property type="entry name" value="BRLZ"/>
    <property type="match status" value="1"/>
</dbReference>
<keyword evidence="6" id="KW-0539">Nucleus</keyword>
<keyword evidence="4" id="KW-0238">DNA-binding</keyword>
<reference evidence="9" key="1">
    <citation type="submission" date="2025-08" db="UniProtKB">
        <authorList>
            <consortium name="Ensembl"/>
        </authorList>
    </citation>
    <scope>IDENTIFICATION</scope>
</reference>
<sequence length="465" mass="53159">MHVENISSVCSYNAFIELIGWFFSTDWMTKTFDAYPNSTSTESSPGSSIPPSPLEHDVQMPSDLEVMTTLLKEELAQLEDYYLYESTPMKLEKWQKCDKSLQAMATQSYYQLPCASYNVNQSETNPRLVSLATGDLDLRGFCGGSMSRPKMSRPGPYSYIRTHCNSQRISANGCKDVEVFEKEMWTFKGTHSGYAELAFDQCSVDKSYGKSHASTKKVRECAILLKEEEKSCFTEDVFYRAEMMRSYDLGGSLESHHRREGQSHGMKMLSHDGIAMPILQCTESESCPPYKQSEVAECYFHQITANLEPYHGFMNEIDQPVRTGAVDIQNNDYLHHDCLGDQSFECLSGDSVGSSLELPVQKPLQRSRESQCVFKPDVKVGSLERNHGERKQKKRDQNKSAAHRYRQRKRAEQDCLEEELHGLEGRNRELRDKAESVEREIQYVKDLLIEVYKARSQRLKEDSSA</sequence>
<comment type="subcellular location">
    <subcellularLocation>
        <location evidence="1">Nucleus</location>
    </subcellularLocation>
</comment>
<dbReference type="FunFam" id="1.20.5.170:FF:000021">
    <property type="entry name" value="Cyclic AMP-dependent transcription factor ATF-4"/>
    <property type="match status" value="1"/>
</dbReference>
<dbReference type="PROSITE" id="PS50217">
    <property type="entry name" value="BZIP"/>
    <property type="match status" value="1"/>
</dbReference>
<dbReference type="AlphaFoldDB" id="A0A9J7Y5V3"/>
<evidence type="ECO:0000256" key="3">
    <source>
        <dbReference type="ARBA" id="ARBA00023015"/>
    </source>
</evidence>
<evidence type="ECO:0000256" key="1">
    <source>
        <dbReference type="ARBA" id="ARBA00004123"/>
    </source>
</evidence>
<reference evidence="9" key="2">
    <citation type="submission" date="2025-09" db="UniProtKB">
        <authorList>
            <consortium name="Ensembl"/>
        </authorList>
    </citation>
    <scope>IDENTIFICATION</scope>
</reference>
<accession>A0A9J7Y5V3</accession>
<evidence type="ECO:0000313" key="10">
    <source>
        <dbReference type="Proteomes" id="UP001108240"/>
    </source>
</evidence>
<feature type="compositionally biased region" description="Low complexity" evidence="7">
    <location>
        <begin position="38"/>
        <end position="47"/>
    </location>
</feature>
<feature type="compositionally biased region" description="Basic residues" evidence="7">
    <location>
        <begin position="390"/>
        <end position="409"/>
    </location>
</feature>
<keyword evidence="3" id="KW-0805">Transcription regulation</keyword>
<dbReference type="GO" id="GO:0005634">
    <property type="term" value="C:nucleus"/>
    <property type="evidence" value="ECO:0007669"/>
    <property type="project" value="UniProtKB-SubCell"/>
</dbReference>
<dbReference type="OMA" id="KPSLVMG"/>
<evidence type="ECO:0000256" key="4">
    <source>
        <dbReference type="ARBA" id="ARBA00023125"/>
    </source>
</evidence>
<dbReference type="InterPro" id="IPR004827">
    <property type="entry name" value="bZIP"/>
</dbReference>
<evidence type="ECO:0000256" key="2">
    <source>
        <dbReference type="ARBA" id="ARBA00007163"/>
    </source>
</evidence>
<proteinExistence type="inferred from homology"/>
<evidence type="ECO:0000256" key="6">
    <source>
        <dbReference type="ARBA" id="ARBA00023242"/>
    </source>
</evidence>